<dbReference type="SUPFAM" id="SSF47757">
    <property type="entry name" value="Chemotaxis receptor methyltransferase CheR, N-terminal domain"/>
    <property type="match status" value="1"/>
</dbReference>
<dbReference type="CDD" id="cd16434">
    <property type="entry name" value="CheB-CheR_fusion"/>
    <property type="match status" value="1"/>
</dbReference>
<dbReference type="InterPro" id="IPR022642">
    <property type="entry name" value="CheR_C"/>
</dbReference>
<dbReference type="Pfam" id="PF01739">
    <property type="entry name" value="CheR"/>
    <property type="match status" value="1"/>
</dbReference>
<proteinExistence type="predicted"/>
<dbReference type="InterPro" id="IPR000014">
    <property type="entry name" value="PAS"/>
</dbReference>
<dbReference type="Pfam" id="PF01339">
    <property type="entry name" value="CheB_methylest"/>
    <property type="match status" value="1"/>
</dbReference>
<dbReference type="PROSITE" id="PS50122">
    <property type="entry name" value="CHEB"/>
    <property type="match status" value="1"/>
</dbReference>
<feature type="active site" evidence="1">
    <location>
        <position position="144"/>
    </location>
</feature>
<comment type="caution">
    <text evidence="7">The sequence shown here is derived from an EMBL/GenBank/DDBJ whole genome shotgun (WGS) entry which is preliminary data.</text>
</comment>
<evidence type="ECO:0000256" key="1">
    <source>
        <dbReference type="PROSITE-ProRule" id="PRU00050"/>
    </source>
</evidence>
<feature type="domain" description="PAC" evidence="4">
    <location>
        <begin position="812"/>
        <end position="869"/>
    </location>
</feature>
<evidence type="ECO:0000256" key="3">
    <source>
        <dbReference type="SAM" id="MobiDB-lite"/>
    </source>
</evidence>
<feature type="region of interest" description="Disordered" evidence="3">
    <location>
        <begin position="878"/>
        <end position="899"/>
    </location>
</feature>
<keyword evidence="8" id="KW-1185">Reference proteome</keyword>
<gene>
    <name evidence="7" type="ORF">LNV07_24845</name>
</gene>
<evidence type="ECO:0000313" key="7">
    <source>
        <dbReference type="EMBL" id="MCV2371331.1"/>
    </source>
</evidence>
<dbReference type="Gene3D" id="3.30.450.20">
    <property type="entry name" value="PAS domain"/>
    <property type="match status" value="1"/>
</dbReference>
<feature type="region of interest" description="Disordered" evidence="3">
    <location>
        <begin position="644"/>
        <end position="665"/>
    </location>
</feature>
<evidence type="ECO:0000259" key="6">
    <source>
        <dbReference type="PROSITE" id="PS50123"/>
    </source>
</evidence>
<keyword evidence="1" id="KW-0145">Chemotaxis</keyword>
<dbReference type="Proteomes" id="UP001209701">
    <property type="component" value="Unassembled WGS sequence"/>
</dbReference>
<dbReference type="CDD" id="cd00130">
    <property type="entry name" value="PAS"/>
    <property type="match status" value="1"/>
</dbReference>
<dbReference type="SMART" id="SM00138">
    <property type="entry name" value="MeTrc"/>
    <property type="match status" value="1"/>
</dbReference>
<dbReference type="InterPro" id="IPR000673">
    <property type="entry name" value="Sig_transdc_resp-reg_Me-estase"/>
</dbReference>
<keyword evidence="2" id="KW-0175">Coiled coil</keyword>
<dbReference type="InterPro" id="IPR022641">
    <property type="entry name" value="CheR_N"/>
</dbReference>
<reference evidence="7 8" key="1">
    <citation type="submission" date="2021-11" db="EMBL/GenBank/DDBJ databases">
        <authorList>
            <person name="Liang Q."/>
            <person name="Mou H."/>
            <person name="Liu Z."/>
        </authorList>
    </citation>
    <scope>NUCLEOTIDE SEQUENCE [LARGE SCALE GENOMIC DNA]</scope>
    <source>
        <strain evidence="7 8">CHU3</strain>
    </source>
</reference>
<feature type="coiled-coil region" evidence="2">
    <location>
        <begin position="669"/>
        <end position="756"/>
    </location>
</feature>
<dbReference type="PRINTS" id="PR00996">
    <property type="entry name" value="CHERMTFRASE"/>
</dbReference>
<dbReference type="Pfam" id="PF13596">
    <property type="entry name" value="PAS_10"/>
    <property type="match status" value="1"/>
</dbReference>
<dbReference type="Gene3D" id="3.40.50.180">
    <property type="entry name" value="Methylesterase CheB, C-terminal domain"/>
    <property type="match status" value="1"/>
</dbReference>
<dbReference type="InterPro" id="IPR035909">
    <property type="entry name" value="CheB_C"/>
</dbReference>
<accession>A0ABT2YMP7</accession>
<sequence length="899" mass="97992">MSTASPPAAAPAAARLKRVVALGASAGGLAALEEFFSGLPGKTGMAFLVATHMDPTQPAMLAQLLQRVTALPVSEAEQGQRLDPDHVYVIPPNKIMTVAADHLQLASPQQPRGLRLPIDALFESLAQAWGARAVAIVLTGMGADGTLGLQEVKQAGGLTLAQEPDSAQFDSMPSRAIKSGFVDLHATPKLLAEYLLQQPAESLKKTADSAETGAGLTRNLSGILALLKSTGRHDFTHYKRSTLSRRIERRMGLHKLASCEAYEKLLRERPQELDLLMNELLIGVTGFFRDRPVWQRLQNEVLPQLLAAQVNGYEFRAWVAGCSTGEEAYSLAIAFTEAQEAMPERAASSLRIFASDLSGDAIARARRGVYPSAISGEMTAQRLQRFFKPEQGQGQGQGQYRVVGSIREMLVFAKHDLNGDPPFTKLDLLSCRNLLIYFTAPLQNRLFPLFHYSLRQGGILLLGSSESIGRFGALFDPVDAQLRIYRRRENMGGRLVTEFPCRSNARKPPSSKEPLLTDEASRKPNSLQIAAEHLLLQEFAPPAVVVNAQGDILYINGRTGKYLEPAAGRANWNIHVMARDGLRSALDAGMRQALSEKRPVQLQGLFVQDEAARQAVDVDLRTLPSVDEAGHALLLVAFNAQPLPATDGAGPETKATAKPGAHGRRSAALIEAQLELQRSKQELRLLREDMKVTQEELQASNEELQSTNEELQSTNEELTSSKEELQSMNEELQAINVELQAKLDALELAQSDMKNLLNSTEIATLFLDKELNVRRFTEQAKKIFKLRDSDVGRPLGDLSSTLEFPDLQTDAKETLRSLVSSEKQVPTADQRWLSVRIMPYRNQNDQILGVVITFVDISSSKQLEAKLKAAQLAPELAASSASSGATAPAAPAAPATPVA</sequence>
<dbReference type="PANTHER" id="PTHR24422">
    <property type="entry name" value="CHEMOTAXIS PROTEIN METHYLTRANSFERASE"/>
    <property type="match status" value="1"/>
</dbReference>
<evidence type="ECO:0000256" key="2">
    <source>
        <dbReference type="SAM" id="Coils"/>
    </source>
</evidence>
<dbReference type="PROSITE" id="PS50123">
    <property type="entry name" value="CHER"/>
    <property type="match status" value="1"/>
</dbReference>
<protein>
    <submittedName>
        <fullName evidence="7">PAS domain-containing protein</fullName>
    </submittedName>
</protein>
<dbReference type="SUPFAM" id="SSF55785">
    <property type="entry name" value="PYP-like sensor domain (PAS domain)"/>
    <property type="match status" value="1"/>
</dbReference>
<dbReference type="RefSeq" id="WP_263573910.1">
    <property type="nucleotide sequence ID" value="NZ_JAJIRN010000014.1"/>
</dbReference>
<dbReference type="PROSITE" id="PS50113">
    <property type="entry name" value="PAC"/>
    <property type="match status" value="1"/>
</dbReference>
<dbReference type="InterPro" id="IPR000780">
    <property type="entry name" value="CheR_MeTrfase"/>
</dbReference>
<dbReference type="Gene3D" id="3.40.50.150">
    <property type="entry name" value="Vaccinia Virus protein VP39"/>
    <property type="match status" value="1"/>
</dbReference>
<evidence type="ECO:0000259" key="4">
    <source>
        <dbReference type="PROSITE" id="PS50113"/>
    </source>
</evidence>
<evidence type="ECO:0000313" key="8">
    <source>
        <dbReference type="Proteomes" id="UP001209701"/>
    </source>
</evidence>
<name>A0ABT2YMP7_9BURK</name>
<dbReference type="InterPro" id="IPR035965">
    <property type="entry name" value="PAS-like_dom_sf"/>
</dbReference>
<dbReference type="SUPFAM" id="SSF52738">
    <property type="entry name" value="Methylesterase CheB, C-terminal domain"/>
    <property type="match status" value="1"/>
</dbReference>
<feature type="domain" description="CheB-type methylesterase" evidence="5">
    <location>
        <begin position="11"/>
        <end position="182"/>
    </location>
</feature>
<dbReference type="InterPro" id="IPR029063">
    <property type="entry name" value="SAM-dependent_MTases_sf"/>
</dbReference>
<feature type="domain" description="CheR-type methyltransferase" evidence="6">
    <location>
        <begin position="226"/>
        <end position="468"/>
    </location>
</feature>
<dbReference type="InterPro" id="IPR050903">
    <property type="entry name" value="Bact_Chemotaxis_MeTrfase"/>
</dbReference>
<feature type="active site" evidence="1">
    <location>
        <position position="52"/>
    </location>
</feature>
<dbReference type="EMBL" id="JAJIRN010000014">
    <property type="protein sequence ID" value="MCV2371331.1"/>
    <property type="molecule type" value="Genomic_DNA"/>
</dbReference>
<evidence type="ECO:0000259" key="5">
    <source>
        <dbReference type="PROSITE" id="PS50122"/>
    </source>
</evidence>
<dbReference type="Pfam" id="PF03705">
    <property type="entry name" value="CheR_N"/>
    <property type="match status" value="1"/>
</dbReference>
<feature type="active site" evidence="1">
    <location>
        <position position="25"/>
    </location>
</feature>
<keyword evidence="1" id="KW-0378">Hydrolase</keyword>
<organism evidence="7 8">
    <name type="scientific">Roseateles oligotrophus</name>
    <dbReference type="NCBI Taxonomy" id="1769250"/>
    <lineage>
        <taxon>Bacteria</taxon>
        <taxon>Pseudomonadati</taxon>
        <taxon>Pseudomonadota</taxon>
        <taxon>Betaproteobacteria</taxon>
        <taxon>Burkholderiales</taxon>
        <taxon>Sphaerotilaceae</taxon>
        <taxon>Roseateles</taxon>
    </lineage>
</organism>
<dbReference type="InterPro" id="IPR000700">
    <property type="entry name" value="PAS-assoc_C"/>
</dbReference>
<dbReference type="SUPFAM" id="SSF53335">
    <property type="entry name" value="S-adenosyl-L-methionine-dependent methyltransferases"/>
    <property type="match status" value="1"/>
</dbReference>
<dbReference type="PANTHER" id="PTHR24422:SF27">
    <property type="entry name" value="PROTEIN-GLUTAMATE O-METHYLTRANSFERASE"/>
    <property type="match status" value="1"/>
</dbReference>